<keyword evidence="1" id="KW-0378">Hydrolase</keyword>
<dbReference type="GO" id="GO:0004722">
    <property type="term" value="F:protein serine/threonine phosphatase activity"/>
    <property type="evidence" value="ECO:0007669"/>
    <property type="project" value="UniProtKB-EC"/>
</dbReference>
<dbReference type="EMBL" id="AZBU02000003">
    <property type="protein sequence ID" value="TKR88071.1"/>
    <property type="molecule type" value="Genomic_DNA"/>
</dbReference>
<dbReference type="InterPro" id="IPR050341">
    <property type="entry name" value="PP1_catalytic_subunit"/>
</dbReference>
<keyword evidence="5" id="KW-1185">Reference proteome</keyword>
<dbReference type="InterPro" id="IPR029052">
    <property type="entry name" value="Metallo-depent_PP-like"/>
</dbReference>
<dbReference type="SMART" id="SM00156">
    <property type="entry name" value="PP2Ac"/>
    <property type="match status" value="1"/>
</dbReference>
<feature type="compositionally biased region" description="Basic and acidic residues" evidence="2">
    <location>
        <begin position="335"/>
        <end position="356"/>
    </location>
</feature>
<feature type="region of interest" description="Disordered" evidence="2">
    <location>
        <begin position="333"/>
        <end position="404"/>
    </location>
</feature>
<dbReference type="AlphaFoldDB" id="A0A4U5NXN7"/>
<proteinExistence type="inferred from homology"/>
<protein>
    <recommendedName>
        <fullName evidence="1">Serine/threonine-protein phosphatase</fullName>
        <ecNumber evidence="1">3.1.3.16</ecNumber>
    </recommendedName>
</protein>
<feature type="compositionally biased region" description="Basic and acidic residues" evidence="2">
    <location>
        <begin position="364"/>
        <end position="384"/>
    </location>
</feature>
<reference evidence="4 5" key="2">
    <citation type="journal article" date="2019" name="G3 (Bethesda)">
        <title>Hybrid Assembly of the Genome of the Entomopathogenic Nematode Steinernema carpocapsae Identifies the X-Chromosome.</title>
        <authorList>
            <person name="Serra L."/>
            <person name="Macchietto M."/>
            <person name="Macias-Munoz A."/>
            <person name="McGill C.J."/>
            <person name="Rodriguez I.M."/>
            <person name="Rodriguez B."/>
            <person name="Murad R."/>
            <person name="Mortazavi A."/>
        </authorList>
    </citation>
    <scope>NUCLEOTIDE SEQUENCE [LARGE SCALE GENOMIC DNA]</scope>
    <source>
        <strain evidence="4 5">ALL</strain>
    </source>
</reference>
<comment type="caution">
    <text evidence="4">The sequence shown here is derived from an EMBL/GenBank/DDBJ whole genome shotgun (WGS) entry which is preliminary data.</text>
</comment>
<dbReference type="Pfam" id="PF00149">
    <property type="entry name" value="Metallophos"/>
    <property type="match status" value="1"/>
</dbReference>
<dbReference type="PANTHER" id="PTHR11668">
    <property type="entry name" value="SERINE/THREONINE PROTEIN PHOSPHATASE"/>
    <property type="match status" value="1"/>
</dbReference>
<dbReference type="PANTHER" id="PTHR11668:SF491">
    <property type="entry name" value="SERINE_THREONINE-PROTEIN PHOSPHATASE"/>
    <property type="match status" value="1"/>
</dbReference>
<dbReference type="Proteomes" id="UP000298663">
    <property type="component" value="Unassembled WGS sequence"/>
</dbReference>
<name>A0A4U5NXN7_STECR</name>
<dbReference type="GO" id="GO:0005634">
    <property type="term" value="C:nucleus"/>
    <property type="evidence" value="ECO:0007669"/>
    <property type="project" value="TreeGrafter"/>
</dbReference>
<dbReference type="PROSITE" id="PS00125">
    <property type="entry name" value="SER_THR_PHOSPHATASE"/>
    <property type="match status" value="1"/>
</dbReference>
<dbReference type="EC" id="3.1.3.16" evidence="1"/>
<accession>A0A4U5NXN7</accession>
<dbReference type="InterPro" id="IPR004843">
    <property type="entry name" value="Calcineurin-like_PHP"/>
</dbReference>
<dbReference type="Gene3D" id="3.60.21.10">
    <property type="match status" value="1"/>
</dbReference>
<evidence type="ECO:0000259" key="3">
    <source>
        <dbReference type="PROSITE" id="PS00125"/>
    </source>
</evidence>
<sequence>MAVPTGFKYAALFKKHLSFNPDTPVIRYDIEELMQFFGDCLEMFKAEPTLLKVPIPVHVVGDIHGQYEDLHRIFGAVLSKSSSARFLFLGDLVDRGAASLQCLVAVLVRKMAHPNKYYLVRGNHEALSINVSYGFFDELKNRFEVQTARELMKKIGRMYAWIPLAAIINKKIFCVHGGIGPNISCLDDFDNVQRPLKSTSGNNFAQDILWSDPKADLMGTAPNTNRTTSIFYGPDEAERVCGVLGVDCIIRAHQVVQKGYDFPFHNKKVITLFSAPGYQTEPFTNDGAIAIVKNNEQTDRMEIKFQRFEPIQNAFGSTFKNMADDLTILESTDESMLKSEEDLDPKKAKTPEKPKEGVVCQDCQAKEAEKESKEFEKPKEEPKPRTRSPRSLRSQDSLNSSCSR</sequence>
<evidence type="ECO:0000313" key="4">
    <source>
        <dbReference type="EMBL" id="TKR88071.1"/>
    </source>
</evidence>
<feature type="compositionally biased region" description="Polar residues" evidence="2">
    <location>
        <begin position="391"/>
        <end position="404"/>
    </location>
</feature>
<evidence type="ECO:0000313" key="5">
    <source>
        <dbReference type="Proteomes" id="UP000298663"/>
    </source>
</evidence>
<comment type="catalytic activity">
    <reaction evidence="1">
        <text>O-phospho-L-threonyl-[protein] + H2O = L-threonyl-[protein] + phosphate</text>
        <dbReference type="Rhea" id="RHEA:47004"/>
        <dbReference type="Rhea" id="RHEA-COMP:11060"/>
        <dbReference type="Rhea" id="RHEA-COMP:11605"/>
        <dbReference type="ChEBI" id="CHEBI:15377"/>
        <dbReference type="ChEBI" id="CHEBI:30013"/>
        <dbReference type="ChEBI" id="CHEBI:43474"/>
        <dbReference type="ChEBI" id="CHEBI:61977"/>
        <dbReference type="EC" id="3.1.3.16"/>
    </reaction>
</comment>
<comment type="similarity">
    <text evidence="1">Belongs to the PPP phosphatase family.</text>
</comment>
<dbReference type="STRING" id="34508.A0A4U5NXN7"/>
<feature type="domain" description="Serine/threonine specific protein phosphatases" evidence="3">
    <location>
        <begin position="120"/>
        <end position="125"/>
    </location>
</feature>
<evidence type="ECO:0000256" key="2">
    <source>
        <dbReference type="SAM" id="MobiDB-lite"/>
    </source>
</evidence>
<organism evidence="4 5">
    <name type="scientific">Steinernema carpocapsae</name>
    <name type="common">Entomopathogenic nematode</name>
    <dbReference type="NCBI Taxonomy" id="34508"/>
    <lineage>
        <taxon>Eukaryota</taxon>
        <taxon>Metazoa</taxon>
        <taxon>Ecdysozoa</taxon>
        <taxon>Nematoda</taxon>
        <taxon>Chromadorea</taxon>
        <taxon>Rhabditida</taxon>
        <taxon>Tylenchina</taxon>
        <taxon>Panagrolaimomorpha</taxon>
        <taxon>Strongyloidoidea</taxon>
        <taxon>Steinernematidae</taxon>
        <taxon>Steinernema</taxon>
    </lineage>
</organism>
<gene>
    <name evidence="4" type="ORF">L596_012367</name>
</gene>
<dbReference type="GO" id="GO:0005737">
    <property type="term" value="C:cytoplasm"/>
    <property type="evidence" value="ECO:0007669"/>
    <property type="project" value="TreeGrafter"/>
</dbReference>
<dbReference type="SUPFAM" id="SSF56300">
    <property type="entry name" value="Metallo-dependent phosphatases"/>
    <property type="match status" value="1"/>
</dbReference>
<evidence type="ECO:0000256" key="1">
    <source>
        <dbReference type="RuleBase" id="RU004273"/>
    </source>
</evidence>
<reference evidence="4 5" key="1">
    <citation type="journal article" date="2015" name="Genome Biol.">
        <title>Comparative genomics of Steinernema reveals deeply conserved gene regulatory networks.</title>
        <authorList>
            <person name="Dillman A.R."/>
            <person name="Macchietto M."/>
            <person name="Porter C.F."/>
            <person name="Rogers A."/>
            <person name="Williams B."/>
            <person name="Antoshechkin I."/>
            <person name="Lee M.M."/>
            <person name="Goodwin Z."/>
            <person name="Lu X."/>
            <person name="Lewis E.E."/>
            <person name="Goodrich-Blair H."/>
            <person name="Stock S.P."/>
            <person name="Adams B.J."/>
            <person name="Sternberg P.W."/>
            <person name="Mortazavi A."/>
        </authorList>
    </citation>
    <scope>NUCLEOTIDE SEQUENCE [LARGE SCALE GENOMIC DNA]</scope>
    <source>
        <strain evidence="4 5">ALL</strain>
    </source>
</reference>
<dbReference type="InterPro" id="IPR006186">
    <property type="entry name" value="Ser/Thr-sp_prot-phosphatase"/>
</dbReference>
<dbReference type="PRINTS" id="PR00114">
    <property type="entry name" value="STPHPHTASE"/>
</dbReference>